<dbReference type="AlphaFoldDB" id="A0A0F9QQX9"/>
<dbReference type="EMBL" id="LAZR01001320">
    <property type="protein sequence ID" value="KKN46630.1"/>
    <property type="molecule type" value="Genomic_DNA"/>
</dbReference>
<proteinExistence type="predicted"/>
<keyword evidence="1" id="KW-0812">Transmembrane</keyword>
<name>A0A0F9QQX9_9ZZZZ</name>
<feature type="transmembrane region" description="Helical" evidence="1">
    <location>
        <begin position="64"/>
        <end position="83"/>
    </location>
</feature>
<gene>
    <name evidence="2" type="ORF">LCGC14_0670830</name>
</gene>
<accession>A0A0F9QQX9</accession>
<keyword evidence="1" id="KW-0472">Membrane</keyword>
<feature type="transmembrane region" description="Helical" evidence="1">
    <location>
        <begin position="88"/>
        <end position="105"/>
    </location>
</feature>
<comment type="caution">
    <text evidence="2">The sequence shown here is derived from an EMBL/GenBank/DDBJ whole genome shotgun (WGS) entry which is preliminary data.</text>
</comment>
<feature type="transmembrane region" description="Helical" evidence="1">
    <location>
        <begin position="12"/>
        <end position="32"/>
    </location>
</feature>
<evidence type="ECO:0000313" key="2">
    <source>
        <dbReference type="EMBL" id="KKN46630.1"/>
    </source>
</evidence>
<sequence>MKKSSKQKFRIRNRFIVESIAIILIALSPFMFKLHEYLPENPKATIQWFGMIFDRNGFLDLKTYGWFMLGKLVPLLLLTIWFLTCKHWWYHIILIPMMMYAFQIFETLYSEDKFIDTRNVLWLLPVCMVVIPIVYFIRIKLYDKYVHGIDLEAMEAEIKDINDKQGINKKDVKPVSKETSEEVGYKSLSEKVNEKLSTTNLESHFRQVQNQLDNWLHL</sequence>
<organism evidence="2">
    <name type="scientific">marine sediment metagenome</name>
    <dbReference type="NCBI Taxonomy" id="412755"/>
    <lineage>
        <taxon>unclassified sequences</taxon>
        <taxon>metagenomes</taxon>
        <taxon>ecological metagenomes</taxon>
    </lineage>
</organism>
<evidence type="ECO:0000256" key="1">
    <source>
        <dbReference type="SAM" id="Phobius"/>
    </source>
</evidence>
<keyword evidence="1" id="KW-1133">Transmembrane helix</keyword>
<reference evidence="2" key="1">
    <citation type="journal article" date="2015" name="Nature">
        <title>Complex archaea that bridge the gap between prokaryotes and eukaryotes.</title>
        <authorList>
            <person name="Spang A."/>
            <person name="Saw J.H."/>
            <person name="Jorgensen S.L."/>
            <person name="Zaremba-Niedzwiedzka K."/>
            <person name="Martijn J."/>
            <person name="Lind A.E."/>
            <person name="van Eijk R."/>
            <person name="Schleper C."/>
            <person name="Guy L."/>
            <person name="Ettema T.J."/>
        </authorList>
    </citation>
    <scope>NUCLEOTIDE SEQUENCE</scope>
</reference>
<feature type="transmembrane region" description="Helical" evidence="1">
    <location>
        <begin position="120"/>
        <end position="137"/>
    </location>
</feature>
<protein>
    <submittedName>
        <fullName evidence="2">Uncharacterized protein</fullName>
    </submittedName>
</protein>